<feature type="compositionally biased region" description="Polar residues" evidence="1">
    <location>
        <begin position="432"/>
        <end position="443"/>
    </location>
</feature>
<proteinExistence type="predicted"/>
<dbReference type="RefSeq" id="XP_054945742.1">
    <property type="nucleotide sequence ID" value="XM_055089767.1"/>
</dbReference>
<accession>A0A9W2X2Y7</accession>
<keyword evidence="2" id="KW-1185">Reference proteome</keyword>
<evidence type="ECO:0000313" key="2">
    <source>
        <dbReference type="Proteomes" id="UP000248484"/>
    </source>
</evidence>
<reference evidence="3" key="1">
    <citation type="submission" date="2025-08" db="UniProtKB">
        <authorList>
            <consortium name="RefSeq"/>
        </authorList>
    </citation>
    <scope>IDENTIFICATION</scope>
    <source>
        <tissue evidence="3">Muscle</tissue>
    </source>
</reference>
<feature type="compositionally biased region" description="Basic residues" evidence="1">
    <location>
        <begin position="276"/>
        <end position="286"/>
    </location>
</feature>
<dbReference type="Proteomes" id="UP000248484">
    <property type="component" value="Chromosome 14"/>
</dbReference>
<feature type="region of interest" description="Disordered" evidence="1">
    <location>
        <begin position="120"/>
        <end position="413"/>
    </location>
</feature>
<feature type="compositionally biased region" description="Basic and acidic residues" evidence="1">
    <location>
        <begin position="120"/>
        <end position="129"/>
    </location>
</feature>
<dbReference type="KEGG" id="pcad:129392718"/>
<sequence length="443" mass="46256">MRLRLPEGGPGGGQRTRWGGAVRGRVVAPAVGRGGSCRYPAEQGRAAPGMHAEPRPRGCPGLRGAESPCHPGFRGAVMKFRTGVGGVLPAGQGPGRTSSRVIWPPEELWGEPVKEEFGGAKEVVPRPERPSVPLQLLPKPQLPKERRREAAGQPAVCWALQGNPSSSGGPGLDGVAGGRLLRPPSGLPPSPSEPGLPASEVPGTARGTLLSPQELLAPHRSVPGRRRGPHAVPSATAWASTVTPEAGPSSLPHRRGSEVKDLGQGHRAGTNERSKRGGVPRQRRHPPRPEPLQPLHEHSGPGPEDPALPPLQRHPGAPAGGPPHTHQAGQHLLPARAERAHAALRQGLPLRLLPPPAPARPRHGGRGAGCPPPGRLLAAEPGAGERRRQGGPVPGRAAEATVHAGAVRRRPARAQVRLRPQFPVQDLRSGPATVTKTSAVKHT</sequence>
<gene>
    <name evidence="3" type="primary">LOC129392718</name>
</gene>
<feature type="compositionally biased region" description="Low complexity" evidence="1">
    <location>
        <begin position="314"/>
        <end position="329"/>
    </location>
</feature>
<feature type="compositionally biased region" description="Pro residues" evidence="1">
    <location>
        <begin position="185"/>
        <end position="194"/>
    </location>
</feature>
<protein>
    <submittedName>
        <fullName evidence="3">Basic salivary proline-rich protein 3-like</fullName>
    </submittedName>
</protein>
<dbReference type="AlphaFoldDB" id="A0A9W2X2Y7"/>
<feature type="region of interest" description="Disordered" evidence="1">
    <location>
        <begin position="424"/>
        <end position="443"/>
    </location>
</feature>
<evidence type="ECO:0000256" key="1">
    <source>
        <dbReference type="SAM" id="MobiDB-lite"/>
    </source>
</evidence>
<evidence type="ECO:0000313" key="3">
    <source>
        <dbReference type="RefSeq" id="XP_054945742.1"/>
    </source>
</evidence>
<feature type="compositionally biased region" description="Basic and acidic residues" evidence="1">
    <location>
        <begin position="255"/>
        <end position="275"/>
    </location>
</feature>
<name>A0A9W2X2Y7_PHYMC</name>
<feature type="compositionally biased region" description="Gly residues" evidence="1">
    <location>
        <begin position="168"/>
        <end position="177"/>
    </location>
</feature>
<dbReference type="GeneID" id="129392718"/>
<organism evidence="2 3">
    <name type="scientific">Physeter macrocephalus</name>
    <name type="common">Sperm whale</name>
    <name type="synonym">Physeter catodon</name>
    <dbReference type="NCBI Taxonomy" id="9755"/>
    <lineage>
        <taxon>Eukaryota</taxon>
        <taxon>Metazoa</taxon>
        <taxon>Chordata</taxon>
        <taxon>Craniata</taxon>
        <taxon>Vertebrata</taxon>
        <taxon>Euteleostomi</taxon>
        <taxon>Mammalia</taxon>
        <taxon>Eutheria</taxon>
        <taxon>Laurasiatheria</taxon>
        <taxon>Artiodactyla</taxon>
        <taxon>Whippomorpha</taxon>
        <taxon>Cetacea</taxon>
        <taxon>Odontoceti</taxon>
        <taxon>Physeteridae</taxon>
        <taxon>Physeter</taxon>
    </lineage>
</organism>